<dbReference type="InterPro" id="IPR018637">
    <property type="entry name" value="DUF2059"/>
</dbReference>
<feature type="domain" description="DUF2059" evidence="1">
    <location>
        <begin position="90"/>
        <end position="140"/>
    </location>
</feature>
<proteinExistence type="predicted"/>
<dbReference type="Pfam" id="PF09832">
    <property type="entry name" value="DUF2059"/>
    <property type="match status" value="1"/>
</dbReference>
<dbReference type="AlphaFoldDB" id="A0A382TDN2"/>
<evidence type="ECO:0000259" key="1">
    <source>
        <dbReference type="Pfam" id="PF09832"/>
    </source>
</evidence>
<sequence>MKHYIIGLLLIASSVCGQNKEYDVYKNNLKKYLEVTNTKQLLEFSLDKMWEMMIEGNAYEMNEVPKYLLEDLLEELKTESIKAYIETGTPIYMKYLSNRDLIYLINFYKSPTGKKFAKNSPKMSQEMSVVMEAWGEQVGRDFAKKLEEKW</sequence>
<protein>
    <recommendedName>
        <fullName evidence="1">DUF2059 domain-containing protein</fullName>
    </recommendedName>
</protein>
<name>A0A382TDN2_9ZZZZ</name>
<accession>A0A382TDN2</accession>
<reference evidence="2" key="1">
    <citation type="submission" date="2018-05" db="EMBL/GenBank/DDBJ databases">
        <authorList>
            <person name="Lanie J.A."/>
            <person name="Ng W.-L."/>
            <person name="Kazmierczak K.M."/>
            <person name="Andrzejewski T.M."/>
            <person name="Davidsen T.M."/>
            <person name="Wayne K.J."/>
            <person name="Tettelin H."/>
            <person name="Glass J.I."/>
            <person name="Rusch D."/>
            <person name="Podicherti R."/>
            <person name="Tsui H.-C.T."/>
            <person name="Winkler M.E."/>
        </authorList>
    </citation>
    <scope>NUCLEOTIDE SEQUENCE</scope>
</reference>
<evidence type="ECO:0000313" key="2">
    <source>
        <dbReference type="EMBL" id="SVD20133.1"/>
    </source>
</evidence>
<organism evidence="2">
    <name type="scientific">marine metagenome</name>
    <dbReference type="NCBI Taxonomy" id="408172"/>
    <lineage>
        <taxon>unclassified sequences</taxon>
        <taxon>metagenomes</taxon>
        <taxon>ecological metagenomes</taxon>
    </lineage>
</organism>
<dbReference type="EMBL" id="UINC01135775">
    <property type="protein sequence ID" value="SVD20133.1"/>
    <property type="molecule type" value="Genomic_DNA"/>
</dbReference>
<gene>
    <name evidence="2" type="ORF">METZ01_LOCUS372987</name>
</gene>